<evidence type="ECO:0000313" key="4">
    <source>
        <dbReference type="Proteomes" id="UP000499080"/>
    </source>
</evidence>
<protein>
    <submittedName>
        <fullName evidence="3">Uncharacterized protein</fullName>
    </submittedName>
</protein>
<feature type="chain" id="PRO_5021428269" evidence="2">
    <location>
        <begin position="27"/>
        <end position="174"/>
    </location>
</feature>
<feature type="signal peptide" evidence="2">
    <location>
        <begin position="1"/>
        <end position="26"/>
    </location>
</feature>
<evidence type="ECO:0000256" key="1">
    <source>
        <dbReference type="SAM" id="MobiDB-lite"/>
    </source>
</evidence>
<feature type="region of interest" description="Disordered" evidence="1">
    <location>
        <begin position="29"/>
        <end position="76"/>
    </location>
</feature>
<evidence type="ECO:0000313" key="3">
    <source>
        <dbReference type="EMBL" id="GBN72884.1"/>
    </source>
</evidence>
<dbReference type="EMBL" id="BGPR01016408">
    <property type="protein sequence ID" value="GBN72884.1"/>
    <property type="molecule type" value="Genomic_DNA"/>
</dbReference>
<dbReference type="Proteomes" id="UP000499080">
    <property type="component" value="Unassembled WGS sequence"/>
</dbReference>
<name>A0A4Y2RAR1_ARAVE</name>
<keyword evidence="2" id="KW-0732">Signal</keyword>
<feature type="compositionally biased region" description="Polar residues" evidence="1">
    <location>
        <begin position="34"/>
        <end position="59"/>
    </location>
</feature>
<gene>
    <name evidence="3" type="ORF">AVEN_272309_1</name>
</gene>
<organism evidence="3 4">
    <name type="scientific">Araneus ventricosus</name>
    <name type="common">Orbweaver spider</name>
    <name type="synonym">Epeira ventricosa</name>
    <dbReference type="NCBI Taxonomy" id="182803"/>
    <lineage>
        <taxon>Eukaryota</taxon>
        <taxon>Metazoa</taxon>
        <taxon>Ecdysozoa</taxon>
        <taxon>Arthropoda</taxon>
        <taxon>Chelicerata</taxon>
        <taxon>Arachnida</taxon>
        <taxon>Araneae</taxon>
        <taxon>Araneomorphae</taxon>
        <taxon>Entelegynae</taxon>
        <taxon>Araneoidea</taxon>
        <taxon>Araneidae</taxon>
        <taxon>Araneus</taxon>
    </lineage>
</organism>
<proteinExistence type="predicted"/>
<keyword evidence="4" id="KW-1185">Reference proteome</keyword>
<sequence length="174" mass="18496">MIGFSSVVISSLALQMSSLLLQTSSSSLIRDGNKSSTVSTKDAASNSPPSSEYLKQSTAKSDDNPRSPVTLSSTEHKSPAFTPVFNIVAFPEEHFSNSTTCPTAETDTLCGGNTTIPLTFSSTKLESTLTASLPENYFARSATCLSVKPQFSPLRDKPPSVGLSYIPQLEIPNP</sequence>
<evidence type="ECO:0000256" key="2">
    <source>
        <dbReference type="SAM" id="SignalP"/>
    </source>
</evidence>
<comment type="caution">
    <text evidence="3">The sequence shown here is derived from an EMBL/GenBank/DDBJ whole genome shotgun (WGS) entry which is preliminary data.</text>
</comment>
<reference evidence="3 4" key="1">
    <citation type="journal article" date="2019" name="Sci. Rep.">
        <title>Orb-weaving spider Araneus ventricosus genome elucidates the spidroin gene catalogue.</title>
        <authorList>
            <person name="Kono N."/>
            <person name="Nakamura H."/>
            <person name="Ohtoshi R."/>
            <person name="Moran D.A.P."/>
            <person name="Shinohara A."/>
            <person name="Yoshida Y."/>
            <person name="Fujiwara M."/>
            <person name="Mori M."/>
            <person name="Tomita M."/>
            <person name="Arakawa K."/>
        </authorList>
    </citation>
    <scope>NUCLEOTIDE SEQUENCE [LARGE SCALE GENOMIC DNA]</scope>
</reference>
<accession>A0A4Y2RAR1</accession>
<dbReference type="AlphaFoldDB" id="A0A4Y2RAR1"/>